<keyword evidence="2" id="KW-1185">Reference proteome</keyword>
<sequence length="103" mass="11156">MTLNEICVLTNEIDEQKIITLPRLITEDVTPEKLADLMAENNEKMALLSAEGGGIFNIMAGRYASDGKANLEIFLKGFSGDYCAVDRIGRGANYPGGRITPCS</sequence>
<accession>A0A3S0VGJ1</accession>
<dbReference type="AlphaFoldDB" id="A0A3S0VGJ1"/>
<evidence type="ECO:0000313" key="1">
    <source>
        <dbReference type="EMBL" id="RUQ27525.1"/>
    </source>
</evidence>
<name>A0A3S0VGJ1_9BACI</name>
<reference evidence="1 2" key="1">
    <citation type="submission" date="2018-12" db="EMBL/GenBank/DDBJ databases">
        <title>Bacillus chawlae sp. nov., Bacillus glennii sp. nov., and Bacillus saganii sp. nov. Isolated from the Vehicle Assembly Building at Kennedy Space Center where the Viking Spacecraft were Assembled.</title>
        <authorList>
            <person name="Seuylemezian A."/>
            <person name="Vaishampayan P."/>
        </authorList>
    </citation>
    <scope>NUCLEOTIDE SEQUENCE [LARGE SCALE GENOMIC DNA]</scope>
    <source>
        <strain evidence="1 2">L5</strain>
    </source>
</reference>
<evidence type="ECO:0000313" key="2">
    <source>
        <dbReference type="Proteomes" id="UP000267430"/>
    </source>
</evidence>
<dbReference type="OrthoDB" id="9763644at2"/>
<dbReference type="Pfam" id="PF13148">
    <property type="entry name" value="DUF3987"/>
    <property type="match status" value="1"/>
</dbReference>
<comment type="caution">
    <text evidence="1">The sequence shown here is derived from an EMBL/GenBank/DDBJ whole genome shotgun (WGS) entry which is preliminary data.</text>
</comment>
<protein>
    <submittedName>
        <fullName evidence="1">DUF3987 domain-containing protein</fullName>
    </submittedName>
</protein>
<dbReference type="Proteomes" id="UP000267430">
    <property type="component" value="Unassembled WGS sequence"/>
</dbReference>
<proteinExistence type="predicted"/>
<dbReference type="EMBL" id="RYZZ01000024">
    <property type="protein sequence ID" value="RUQ27525.1"/>
    <property type="molecule type" value="Genomic_DNA"/>
</dbReference>
<organism evidence="1 2">
    <name type="scientific">Peribacillus cavernae</name>
    <dbReference type="NCBI Taxonomy" id="1674310"/>
    <lineage>
        <taxon>Bacteria</taxon>
        <taxon>Bacillati</taxon>
        <taxon>Bacillota</taxon>
        <taxon>Bacilli</taxon>
        <taxon>Bacillales</taxon>
        <taxon>Bacillaceae</taxon>
        <taxon>Peribacillus</taxon>
    </lineage>
</organism>
<gene>
    <name evidence="1" type="ORF">ELQ35_15615</name>
</gene>
<dbReference type="InterPro" id="IPR025048">
    <property type="entry name" value="DUF3987"/>
</dbReference>
<dbReference type="RefSeq" id="WP_126865842.1">
    <property type="nucleotide sequence ID" value="NZ_JAUSTX010000038.1"/>
</dbReference>